<dbReference type="NCBIfam" id="NF010048">
    <property type="entry name" value="PRK13524.1"/>
    <property type="match status" value="1"/>
</dbReference>
<comment type="subcellular location">
    <subcellularLocation>
        <location evidence="1 9">Cell outer membrane</location>
        <topology evidence="1 9">Multi-pass membrane protein</topology>
    </subcellularLocation>
</comment>
<evidence type="ECO:0000256" key="6">
    <source>
        <dbReference type="ARBA" id="ARBA00023077"/>
    </source>
</evidence>
<protein>
    <submittedName>
        <fullName evidence="15">Ferric enterobactin receptor</fullName>
    </submittedName>
</protein>
<dbReference type="InterPro" id="IPR010917">
    <property type="entry name" value="TonB_rcpt_CS"/>
</dbReference>
<sequence length="760" mass="83070">MSNFQPKSLALCIFACMSGTAFANTTEETAKTTLPTVVLPTQVVTAEAQVKQSLGVSTITGSDFDRTPVKNDVAEIVRKMPGVNLTGNSVGGARGNNRQIDIRGMGPENTLILIDGKPVSSRNSVRYSWGGERDTRGDSQWIPSGAIESIEVLRGPAAARYGSGAMGGVVNIRTKKVTDTPTGSVSVYTSQPENSKEGDSVRVNATLSAPIIDNKLGMRVYAGYNKTDADDVDINPVVNGRRAAGREGVINKDAGLRLAYQINPNHSLTLDSSYGRQGNIYAGDTQSNGYDAANNNPMTPNRRTGVLEVDQRAKRINNLVGAETNTMYRQSHAITHEGEYANNISSKLTAQYDYTRNYRQGEGLAGGGEGAFNSDDKFTSRLKTKRLSGEVVVPFYAAVPNVLTVGAEYVGDDFNDPVSTVMADSSGLVQLPSNRADMNSRIYSVYAEDNITLGNDTDLVLALRYDNHNKSGSNFSPAINITHRLTDGWTIKGGIAKAYKAPNMYQTAPGYLLFTRGNGCPVNYTYQGNAYNYAASGQATRINNCYLMANEDLKPETAINSEFGVQFKNNKVNASLTWFRSDYKNKIASGNTVLGRVTRGQDTYNLLQWENVPKALVQGVEGSVTYRFDKASWTNNLTYMMDSKNKTTGNPLSIIPRYTWNSILNYQVSDKVDVVASYTHYGKQKPRQFAEGNMQVDRGLDLTEVKAYGIAGINAGYRFNDNISARVGVENLFDKQLLRIGNQTYNEAGRSYFASIKYQF</sequence>
<accession>A0A1N7DQQ4</accession>
<dbReference type="InterPro" id="IPR036942">
    <property type="entry name" value="Beta-barrel_TonB_sf"/>
</dbReference>
<dbReference type="InterPro" id="IPR039426">
    <property type="entry name" value="TonB-dep_rcpt-like"/>
</dbReference>
<feature type="short sequence motif" description="TonB C-terminal box" evidence="10">
    <location>
        <begin position="743"/>
        <end position="760"/>
    </location>
</feature>
<name>A0A1N7DQQ4_9GAMM</name>
<evidence type="ECO:0000256" key="5">
    <source>
        <dbReference type="ARBA" id="ARBA00022729"/>
    </source>
</evidence>
<dbReference type="STRING" id="34061.B0189_05920"/>
<evidence type="ECO:0000259" key="14">
    <source>
        <dbReference type="Pfam" id="PF07715"/>
    </source>
</evidence>
<dbReference type="CDD" id="cd01347">
    <property type="entry name" value="ligand_gated_channel"/>
    <property type="match status" value="1"/>
</dbReference>
<keyword evidence="15" id="KW-0675">Receptor</keyword>
<dbReference type="Proteomes" id="UP000187495">
    <property type="component" value="Unassembled WGS sequence"/>
</dbReference>
<dbReference type="PANTHER" id="PTHR30069">
    <property type="entry name" value="TONB-DEPENDENT OUTER MEMBRANE RECEPTOR"/>
    <property type="match status" value="1"/>
</dbReference>
<evidence type="ECO:0000256" key="11">
    <source>
        <dbReference type="RuleBase" id="RU003357"/>
    </source>
</evidence>
<dbReference type="Gene3D" id="2.40.170.20">
    <property type="entry name" value="TonB-dependent receptor, beta-barrel domain"/>
    <property type="match status" value="1"/>
</dbReference>
<feature type="chain" id="PRO_5012613815" evidence="12">
    <location>
        <begin position="24"/>
        <end position="760"/>
    </location>
</feature>
<feature type="signal peptide" evidence="12">
    <location>
        <begin position="1"/>
        <end position="23"/>
    </location>
</feature>
<evidence type="ECO:0000256" key="2">
    <source>
        <dbReference type="ARBA" id="ARBA00022448"/>
    </source>
</evidence>
<dbReference type="GO" id="GO:0009279">
    <property type="term" value="C:cell outer membrane"/>
    <property type="evidence" value="ECO:0007669"/>
    <property type="project" value="UniProtKB-SubCell"/>
</dbReference>
<proteinExistence type="inferred from homology"/>
<dbReference type="NCBIfam" id="NF010051">
    <property type="entry name" value="PRK13528.1"/>
    <property type="match status" value="1"/>
</dbReference>
<keyword evidence="16" id="KW-1185">Reference proteome</keyword>
<dbReference type="PROSITE" id="PS01156">
    <property type="entry name" value="TONB_DEPENDENT_REC_2"/>
    <property type="match status" value="1"/>
</dbReference>
<dbReference type="Pfam" id="PF00593">
    <property type="entry name" value="TonB_dep_Rec_b-barrel"/>
    <property type="match status" value="1"/>
</dbReference>
<keyword evidence="7 9" id="KW-0472">Membrane</keyword>
<dbReference type="InterPro" id="IPR000531">
    <property type="entry name" value="Beta-barrel_TonB"/>
</dbReference>
<dbReference type="InterPro" id="IPR058134">
    <property type="entry name" value="PirA/FepA/PfeA"/>
</dbReference>
<evidence type="ECO:0000313" key="16">
    <source>
        <dbReference type="Proteomes" id="UP000187495"/>
    </source>
</evidence>
<dbReference type="Pfam" id="PF07715">
    <property type="entry name" value="Plug"/>
    <property type="match status" value="1"/>
</dbReference>
<dbReference type="GO" id="GO:0015344">
    <property type="term" value="F:siderophore uptake transmembrane transporter activity"/>
    <property type="evidence" value="ECO:0007669"/>
    <property type="project" value="TreeGrafter"/>
</dbReference>
<evidence type="ECO:0000256" key="12">
    <source>
        <dbReference type="SAM" id="SignalP"/>
    </source>
</evidence>
<evidence type="ECO:0000256" key="8">
    <source>
        <dbReference type="ARBA" id="ARBA00023237"/>
    </source>
</evidence>
<evidence type="ECO:0000256" key="9">
    <source>
        <dbReference type="PROSITE-ProRule" id="PRU01360"/>
    </source>
</evidence>
<gene>
    <name evidence="15" type="ORF">SAMN02745664_10240</name>
</gene>
<dbReference type="RefSeq" id="WP_076554536.1">
    <property type="nucleotide sequence ID" value="NZ_FTNU01000002.1"/>
</dbReference>
<keyword evidence="5 12" id="KW-0732">Signal</keyword>
<keyword evidence="8 9" id="KW-0998">Cell outer membrane</keyword>
<feature type="domain" description="TonB-dependent receptor-like beta-barrel" evidence="13">
    <location>
        <begin position="276"/>
        <end position="732"/>
    </location>
</feature>
<evidence type="ECO:0000256" key="3">
    <source>
        <dbReference type="ARBA" id="ARBA00022452"/>
    </source>
</evidence>
<keyword evidence="3 9" id="KW-1134">Transmembrane beta strand</keyword>
<evidence type="ECO:0000256" key="4">
    <source>
        <dbReference type="ARBA" id="ARBA00022692"/>
    </source>
</evidence>
<dbReference type="PROSITE" id="PS52016">
    <property type="entry name" value="TONB_DEPENDENT_REC_3"/>
    <property type="match status" value="1"/>
</dbReference>
<organism evidence="15 16">
    <name type="scientific">Moraxella cuniculi DSM 21768</name>
    <dbReference type="NCBI Taxonomy" id="1122245"/>
    <lineage>
        <taxon>Bacteria</taxon>
        <taxon>Pseudomonadati</taxon>
        <taxon>Pseudomonadota</taxon>
        <taxon>Gammaproteobacteria</taxon>
        <taxon>Moraxellales</taxon>
        <taxon>Moraxellaceae</taxon>
        <taxon>Moraxella</taxon>
    </lineage>
</organism>
<evidence type="ECO:0000313" key="15">
    <source>
        <dbReference type="EMBL" id="SIR78186.1"/>
    </source>
</evidence>
<dbReference type="InterPro" id="IPR037066">
    <property type="entry name" value="Plug_dom_sf"/>
</dbReference>
<dbReference type="EMBL" id="FTNU01000002">
    <property type="protein sequence ID" value="SIR78186.1"/>
    <property type="molecule type" value="Genomic_DNA"/>
</dbReference>
<evidence type="ECO:0000259" key="13">
    <source>
        <dbReference type="Pfam" id="PF00593"/>
    </source>
</evidence>
<reference evidence="16" key="1">
    <citation type="submission" date="2017-01" db="EMBL/GenBank/DDBJ databases">
        <authorList>
            <person name="Varghese N."/>
            <person name="Submissions S."/>
        </authorList>
    </citation>
    <scope>NUCLEOTIDE SEQUENCE [LARGE SCALE GENOMIC DNA]</scope>
    <source>
        <strain evidence="16">DSM 21768</strain>
    </source>
</reference>
<dbReference type="InterPro" id="IPR012910">
    <property type="entry name" value="Plug_dom"/>
</dbReference>
<keyword evidence="6 11" id="KW-0798">TonB box</keyword>
<feature type="domain" description="TonB-dependent receptor plug" evidence="14">
    <location>
        <begin position="54"/>
        <end position="169"/>
    </location>
</feature>
<dbReference type="SUPFAM" id="SSF56935">
    <property type="entry name" value="Porins"/>
    <property type="match status" value="1"/>
</dbReference>
<dbReference type="PANTHER" id="PTHR30069:SF8">
    <property type="entry name" value="TONB-DEPENDENT SIDEROPHORE RECEPTOR PROTEIN"/>
    <property type="match status" value="1"/>
</dbReference>
<keyword evidence="2 9" id="KW-0813">Transport</keyword>
<keyword evidence="4 9" id="KW-0812">Transmembrane</keyword>
<evidence type="ECO:0000256" key="7">
    <source>
        <dbReference type="ARBA" id="ARBA00023136"/>
    </source>
</evidence>
<evidence type="ECO:0000256" key="10">
    <source>
        <dbReference type="PROSITE-ProRule" id="PRU10144"/>
    </source>
</evidence>
<evidence type="ECO:0000256" key="1">
    <source>
        <dbReference type="ARBA" id="ARBA00004571"/>
    </source>
</evidence>
<dbReference type="Gene3D" id="2.170.130.10">
    <property type="entry name" value="TonB-dependent receptor, plug domain"/>
    <property type="match status" value="1"/>
</dbReference>
<comment type="similarity">
    <text evidence="9 11">Belongs to the TonB-dependent receptor family.</text>
</comment>
<dbReference type="GO" id="GO:0044718">
    <property type="term" value="P:siderophore transmembrane transport"/>
    <property type="evidence" value="ECO:0007669"/>
    <property type="project" value="TreeGrafter"/>
</dbReference>
<dbReference type="AlphaFoldDB" id="A0A1N7DQQ4"/>